<name>A0A6C0INB1_9ZZZZ</name>
<dbReference type="PROSITE" id="PS50011">
    <property type="entry name" value="PROTEIN_KINASE_DOM"/>
    <property type="match status" value="1"/>
</dbReference>
<dbReference type="InterPro" id="IPR009030">
    <property type="entry name" value="Growth_fac_rcpt_cys_sf"/>
</dbReference>
<dbReference type="SUPFAM" id="SSF57184">
    <property type="entry name" value="Growth factor receptor domain"/>
    <property type="match status" value="1"/>
</dbReference>
<dbReference type="InterPro" id="IPR011009">
    <property type="entry name" value="Kinase-like_dom_sf"/>
</dbReference>
<dbReference type="Pfam" id="PF00069">
    <property type="entry name" value="Pkinase"/>
    <property type="match status" value="1"/>
</dbReference>
<dbReference type="Gene3D" id="1.10.510.10">
    <property type="entry name" value="Transferase(Phosphotransferase) domain 1"/>
    <property type="match status" value="1"/>
</dbReference>
<dbReference type="PROSITE" id="PS00108">
    <property type="entry name" value="PROTEIN_KINASE_ST"/>
    <property type="match status" value="1"/>
</dbReference>
<feature type="domain" description="Protein kinase" evidence="1">
    <location>
        <begin position="1"/>
        <end position="328"/>
    </location>
</feature>
<dbReference type="AlphaFoldDB" id="A0A6C0INB1"/>
<protein>
    <recommendedName>
        <fullName evidence="1">Protein kinase domain-containing protein</fullName>
    </recommendedName>
</protein>
<accession>A0A6C0INB1</accession>
<organism evidence="2">
    <name type="scientific">viral metagenome</name>
    <dbReference type="NCBI Taxonomy" id="1070528"/>
    <lineage>
        <taxon>unclassified sequences</taxon>
        <taxon>metagenomes</taxon>
        <taxon>organismal metagenomes</taxon>
    </lineage>
</organism>
<dbReference type="InterPro" id="IPR000719">
    <property type="entry name" value="Prot_kinase_dom"/>
</dbReference>
<dbReference type="SUPFAM" id="SSF56112">
    <property type="entry name" value="Protein kinase-like (PK-like)"/>
    <property type="match status" value="1"/>
</dbReference>
<dbReference type="Gene3D" id="3.30.200.20">
    <property type="entry name" value="Phosphorylase Kinase, domain 1"/>
    <property type="match status" value="1"/>
</dbReference>
<dbReference type="GO" id="GO:0005524">
    <property type="term" value="F:ATP binding"/>
    <property type="evidence" value="ECO:0007669"/>
    <property type="project" value="InterPro"/>
</dbReference>
<sequence length="428" mass="49723">MENKLIGQGSYGCVVKPSLECDTNHDYTDKVSKIMSNKDAINEQREMKRFKKMPGIEEFAMAYPEVCKPKENVAFRQMIKGCNASPVREQIRYKKYSGISMLLLDDGGVDIHHFVSNLFPHLSNHDKSVFFTSILNLMKGLEFFVDNNIIHHDIKKQNMVYNIETGKAKYIDFGLMTRIDKFIETAKKNKNKMAISWSYFPTELSCSNTKFFTKDKCSQYNENMNHSQFLKRVANSLDTYSLTLALWQTFSTILRDKTFDDDEFVKDAKSLMKQYCTPDFFKRKTDYKELYKEYYQLLYDHIVYTTLKPSPSKQIIKTASTLSVSTFFTPHSSAKECPSGKPDYNPITKKCVVKCKEGKIRNDKFRCITKKESVKKSKKTQKRKPVVNKHTECMNKGKELNPNTNRCVKQCKPGQIRNENFKCMSNAK</sequence>
<proteinExistence type="predicted"/>
<evidence type="ECO:0000313" key="2">
    <source>
        <dbReference type="EMBL" id="QHT94684.1"/>
    </source>
</evidence>
<evidence type="ECO:0000259" key="1">
    <source>
        <dbReference type="PROSITE" id="PS50011"/>
    </source>
</evidence>
<reference evidence="2" key="1">
    <citation type="journal article" date="2020" name="Nature">
        <title>Giant virus diversity and host interactions through global metagenomics.</title>
        <authorList>
            <person name="Schulz F."/>
            <person name="Roux S."/>
            <person name="Paez-Espino D."/>
            <person name="Jungbluth S."/>
            <person name="Walsh D.A."/>
            <person name="Denef V.J."/>
            <person name="McMahon K.D."/>
            <person name="Konstantinidis K.T."/>
            <person name="Eloe-Fadrosh E.A."/>
            <person name="Kyrpides N.C."/>
            <person name="Woyke T."/>
        </authorList>
    </citation>
    <scope>NUCLEOTIDE SEQUENCE</scope>
    <source>
        <strain evidence="2">GVMAG-M-3300024261-26</strain>
    </source>
</reference>
<dbReference type="GO" id="GO:0004672">
    <property type="term" value="F:protein kinase activity"/>
    <property type="evidence" value="ECO:0007669"/>
    <property type="project" value="InterPro"/>
</dbReference>
<dbReference type="EMBL" id="MN740229">
    <property type="protein sequence ID" value="QHT94684.1"/>
    <property type="molecule type" value="Genomic_DNA"/>
</dbReference>
<dbReference type="InterPro" id="IPR008271">
    <property type="entry name" value="Ser/Thr_kinase_AS"/>
</dbReference>